<comment type="cofactor">
    <cofactor evidence="1">
        <name>FMN</name>
        <dbReference type="ChEBI" id="CHEBI:58210"/>
    </cofactor>
</comment>
<dbReference type="AlphaFoldDB" id="A0A845EAR6"/>
<evidence type="ECO:0000256" key="5">
    <source>
        <dbReference type="ARBA" id="ARBA00022575"/>
    </source>
</evidence>
<keyword evidence="8" id="KW-0547">Nucleotide-binding</keyword>
<evidence type="ECO:0000256" key="12">
    <source>
        <dbReference type="ARBA" id="ARBA00049401"/>
    </source>
</evidence>
<sequence length="354" mass="38199">MWKGNSLIDVLNIDYPIIQAGMAGGVTTPELVSAVSNTGALGNLGAGYMTPEAMVQSVKEIKRITNRTFGVNVFVPQNPQATEEEIAEANKWLEPYRNELGIEQEPTPEQDVALFEKQIEGLMTEQVPVVSFTFGVPTREVIKDLKKEEIVVIGTATTVEEAIINEEYGMDMVVAQGSEAGGHRGTFSGAFDDAMIGTMSLVPQVVDHVKIPVIAAGGIMDGRGIKAALALGAQAAQLGTAFVTCKESGAKVQHKEAILNTKETETVVTSVFSGKPARGIRNSFIEKMENGEGHHLLAYPLQNTLTKDIRKEAASQNRPEYMSLWSGQSPRLSTSQSASSIVESIVFDLENEKM</sequence>
<dbReference type="PANTHER" id="PTHR42747">
    <property type="entry name" value="NITRONATE MONOOXYGENASE-RELATED"/>
    <property type="match status" value="1"/>
</dbReference>
<dbReference type="GO" id="GO:0000166">
    <property type="term" value="F:nucleotide binding"/>
    <property type="evidence" value="ECO:0007669"/>
    <property type="project" value="UniProtKB-KW"/>
</dbReference>
<comment type="catalytic activity">
    <reaction evidence="12">
        <text>3 propionate 3-nitronate + 3 O2 + H2O = 3 3-oxopropanoate + 2 nitrate + nitrite + H2O2 + 3 H(+)</text>
        <dbReference type="Rhea" id="RHEA:57332"/>
        <dbReference type="ChEBI" id="CHEBI:15377"/>
        <dbReference type="ChEBI" id="CHEBI:15378"/>
        <dbReference type="ChEBI" id="CHEBI:15379"/>
        <dbReference type="ChEBI" id="CHEBI:16240"/>
        <dbReference type="ChEBI" id="CHEBI:16301"/>
        <dbReference type="ChEBI" id="CHEBI:17632"/>
        <dbReference type="ChEBI" id="CHEBI:33190"/>
        <dbReference type="ChEBI" id="CHEBI:136067"/>
    </reaction>
</comment>
<dbReference type="EMBL" id="WMEZ01000001">
    <property type="protein sequence ID" value="MYL48368.1"/>
    <property type="molecule type" value="Genomic_DNA"/>
</dbReference>
<evidence type="ECO:0000256" key="9">
    <source>
        <dbReference type="ARBA" id="ARBA00023002"/>
    </source>
</evidence>
<dbReference type="Pfam" id="PF03060">
    <property type="entry name" value="NMO"/>
    <property type="match status" value="1"/>
</dbReference>
<organism evidence="13 14">
    <name type="scientific">Halobacillus litoralis</name>
    <dbReference type="NCBI Taxonomy" id="45668"/>
    <lineage>
        <taxon>Bacteria</taxon>
        <taxon>Bacillati</taxon>
        <taxon>Bacillota</taxon>
        <taxon>Bacilli</taxon>
        <taxon>Bacillales</taxon>
        <taxon>Bacillaceae</taxon>
        <taxon>Halobacillus</taxon>
    </lineage>
</organism>
<keyword evidence="10 13" id="KW-0503">Monooxygenase</keyword>
<dbReference type="InterPro" id="IPR013785">
    <property type="entry name" value="Aldolase_TIM"/>
</dbReference>
<evidence type="ECO:0000313" key="13">
    <source>
        <dbReference type="EMBL" id="MYL48368.1"/>
    </source>
</evidence>
<evidence type="ECO:0000313" key="14">
    <source>
        <dbReference type="Proteomes" id="UP000447393"/>
    </source>
</evidence>
<dbReference type="InterPro" id="IPR004136">
    <property type="entry name" value="NMO"/>
</dbReference>
<evidence type="ECO:0000256" key="10">
    <source>
        <dbReference type="ARBA" id="ARBA00023033"/>
    </source>
</evidence>
<evidence type="ECO:0000256" key="8">
    <source>
        <dbReference type="ARBA" id="ARBA00022741"/>
    </source>
</evidence>
<keyword evidence="9" id="KW-0560">Oxidoreductase</keyword>
<dbReference type="Proteomes" id="UP000447393">
    <property type="component" value="Unassembled WGS sequence"/>
</dbReference>
<evidence type="ECO:0000256" key="6">
    <source>
        <dbReference type="ARBA" id="ARBA00022630"/>
    </source>
</evidence>
<dbReference type="CDD" id="cd04730">
    <property type="entry name" value="NPD_like"/>
    <property type="match status" value="1"/>
</dbReference>
<dbReference type="PANTHER" id="PTHR42747:SF3">
    <property type="entry name" value="NITRONATE MONOOXYGENASE-RELATED"/>
    <property type="match status" value="1"/>
</dbReference>
<accession>A0A845EAR6</accession>
<evidence type="ECO:0000256" key="2">
    <source>
        <dbReference type="ARBA" id="ARBA00003535"/>
    </source>
</evidence>
<evidence type="ECO:0000256" key="4">
    <source>
        <dbReference type="ARBA" id="ARBA00013457"/>
    </source>
</evidence>
<name>A0A845EAR6_9BACI</name>
<dbReference type="GO" id="GO:0009636">
    <property type="term" value="P:response to toxic substance"/>
    <property type="evidence" value="ECO:0007669"/>
    <property type="project" value="UniProtKB-KW"/>
</dbReference>
<comment type="similarity">
    <text evidence="3">Belongs to the nitronate monooxygenase family. NMO class I subfamily.</text>
</comment>
<evidence type="ECO:0000256" key="7">
    <source>
        <dbReference type="ARBA" id="ARBA00022643"/>
    </source>
</evidence>
<comment type="caution">
    <text evidence="13">The sequence shown here is derived from an EMBL/GenBank/DDBJ whole genome shotgun (WGS) entry which is preliminary data.</text>
</comment>
<evidence type="ECO:0000256" key="3">
    <source>
        <dbReference type="ARBA" id="ARBA00009881"/>
    </source>
</evidence>
<keyword evidence="6" id="KW-0285">Flavoprotein</keyword>
<keyword evidence="5" id="KW-0216">Detoxification</keyword>
<keyword evidence="7" id="KW-0288">FMN</keyword>
<protein>
    <recommendedName>
        <fullName evidence="4">Probable nitronate monooxygenase</fullName>
    </recommendedName>
    <alternativeName>
        <fullName evidence="11">Propionate 3-nitronate monooxygenase</fullName>
    </alternativeName>
</protein>
<dbReference type="Gene3D" id="3.20.20.70">
    <property type="entry name" value="Aldolase class I"/>
    <property type="match status" value="1"/>
</dbReference>
<dbReference type="GO" id="GO:0018580">
    <property type="term" value="F:nitronate monooxygenase activity"/>
    <property type="evidence" value="ECO:0007669"/>
    <property type="project" value="InterPro"/>
</dbReference>
<gene>
    <name evidence="13" type="ORF">GLV98_02690</name>
</gene>
<dbReference type="RefSeq" id="WP_160911861.1">
    <property type="nucleotide sequence ID" value="NZ_WMEZ01000001.1"/>
</dbReference>
<evidence type="ECO:0000256" key="1">
    <source>
        <dbReference type="ARBA" id="ARBA00001917"/>
    </source>
</evidence>
<proteinExistence type="inferred from homology"/>
<dbReference type="OrthoDB" id="9778912at2"/>
<dbReference type="SUPFAM" id="SSF51412">
    <property type="entry name" value="Inosine monophosphate dehydrogenase (IMPDH)"/>
    <property type="match status" value="1"/>
</dbReference>
<comment type="function">
    <text evidence="2">Nitronate monooxygenase that uses molecular oxygen to catalyze the oxidative denitrification of alkyl nitronates. Acts on propionate 3-nitronate (P3N), the presumed physiological substrate. Probably functions in the detoxification of P3N, a metabolic poison produced by plants and fungi as a defense mechanism.</text>
</comment>
<dbReference type="FunFam" id="3.20.20.70:FF:000154">
    <property type="entry name" value="Probable nitronate monooxygenase"/>
    <property type="match status" value="1"/>
</dbReference>
<evidence type="ECO:0000256" key="11">
    <source>
        <dbReference type="ARBA" id="ARBA00031155"/>
    </source>
</evidence>
<reference evidence="13 14" key="1">
    <citation type="submission" date="2019-11" db="EMBL/GenBank/DDBJ databases">
        <title>Genome sequences of 17 halophilic strains isolated from different environments.</title>
        <authorList>
            <person name="Furrow R.E."/>
        </authorList>
    </citation>
    <scope>NUCLEOTIDE SEQUENCE [LARGE SCALE GENOMIC DNA]</scope>
    <source>
        <strain evidence="13 14">22505_10_Sand</strain>
    </source>
</reference>